<feature type="compositionally biased region" description="Low complexity" evidence="1">
    <location>
        <begin position="186"/>
        <end position="196"/>
    </location>
</feature>
<dbReference type="Proteomes" id="UP000232688">
    <property type="component" value="Unassembled WGS sequence"/>
</dbReference>
<proteinExistence type="predicted"/>
<feature type="compositionally biased region" description="Polar residues" evidence="1">
    <location>
        <begin position="202"/>
        <end position="211"/>
    </location>
</feature>
<dbReference type="VEuPathDB" id="FungiDB:RhiirFUN_008984"/>
<feature type="region of interest" description="Disordered" evidence="1">
    <location>
        <begin position="161"/>
        <end position="271"/>
    </location>
</feature>
<dbReference type="VEuPathDB" id="FungiDB:FUN_008589"/>
<feature type="compositionally biased region" description="Polar residues" evidence="1">
    <location>
        <begin position="230"/>
        <end position="259"/>
    </location>
</feature>
<evidence type="ECO:0000313" key="3">
    <source>
        <dbReference type="Proteomes" id="UP000232688"/>
    </source>
</evidence>
<comment type="caution">
    <text evidence="2">The sequence shown here is derived from an EMBL/GenBank/DDBJ whole genome shotgun (WGS) entry which is preliminary data.</text>
</comment>
<gene>
    <name evidence="2" type="ORF">RhiirA1_473670</name>
</gene>
<reference evidence="2 3" key="1">
    <citation type="submission" date="2017-10" db="EMBL/GenBank/DDBJ databases">
        <title>Extensive intraspecific genome diversity in a model arbuscular mycorrhizal fungus.</title>
        <authorList>
            <person name="Chen E.C.H."/>
            <person name="Morin E."/>
            <person name="Baudet D."/>
            <person name="Noel J."/>
            <person name="Ndikumana S."/>
            <person name="Charron P."/>
            <person name="St-Onge C."/>
            <person name="Giorgi J."/>
            <person name="Grigoriev I.V."/>
            <person name="Roux C."/>
            <person name="Martin F.M."/>
            <person name="Corradi N."/>
        </authorList>
    </citation>
    <scope>NUCLEOTIDE SEQUENCE [LARGE SCALE GENOMIC DNA]</scope>
    <source>
        <strain evidence="2 3">A1</strain>
    </source>
</reference>
<organism evidence="2 3">
    <name type="scientific">Rhizophagus irregularis</name>
    <dbReference type="NCBI Taxonomy" id="588596"/>
    <lineage>
        <taxon>Eukaryota</taxon>
        <taxon>Fungi</taxon>
        <taxon>Fungi incertae sedis</taxon>
        <taxon>Mucoromycota</taxon>
        <taxon>Glomeromycotina</taxon>
        <taxon>Glomeromycetes</taxon>
        <taxon>Glomerales</taxon>
        <taxon>Glomeraceae</taxon>
        <taxon>Rhizophagus</taxon>
    </lineage>
</organism>
<feature type="compositionally biased region" description="Low complexity" evidence="1">
    <location>
        <begin position="218"/>
        <end position="229"/>
    </location>
</feature>
<sequence length="363" mass="41114">MEQISNNLQEIDNSYFQEIDPLRWSLINFLEWRSENLVLNDCNQEHGAFKSLLQKIIINDKDNIYRQKAQGLLNNWQDIKRSPEVVKFWNDRNTQNLHEKIQYVKTHNELKLFQIESEDLNYALDQSKNMNFTAIEDRRKSVLEKALSDDDFMPACIPKRKKLSLPKKNKESVGSAKKAKTTKDTPSSSSSSQGVPRPSPSQGAPNASSSPGVPIPFSSSLESAGSSAEMTSNINEINSSEPRTLPHQNFSYDTSSSSFVCKEHGSKDDTSEDDLLMKPLYVEEIHKQDLMRYNILDTAKSSATEARNLFRKHWGDIIRTIEEFLTSSPDATSLAPESASALTSIDQDIEQDGRADDVKQYIK</sequence>
<dbReference type="VEuPathDB" id="FungiDB:RhiirFUN_022743"/>
<feature type="region of interest" description="Disordered" evidence="1">
    <location>
        <begin position="329"/>
        <end position="357"/>
    </location>
</feature>
<protein>
    <submittedName>
        <fullName evidence="2">Uncharacterized protein</fullName>
    </submittedName>
</protein>
<dbReference type="OrthoDB" id="2447733at2759"/>
<dbReference type="AlphaFoldDB" id="A0A2I1EPA0"/>
<name>A0A2I1EPA0_9GLOM</name>
<dbReference type="VEuPathDB" id="FungiDB:RhiirA1_473670"/>
<accession>A0A2I1EPA0</accession>
<reference evidence="2 3" key="2">
    <citation type="submission" date="2017-10" db="EMBL/GenBank/DDBJ databases">
        <title>Genome analyses suggest a sexual origin of heterokaryosis in a supposedly ancient asexual fungus.</title>
        <authorList>
            <person name="Corradi N."/>
            <person name="Sedzielewska K."/>
            <person name="Noel J."/>
            <person name="Charron P."/>
            <person name="Farinelli L."/>
            <person name="Marton T."/>
            <person name="Kruger M."/>
            <person name="Pelin A."/>
            <person name="Brachmann A."/>
            <person name="Corradi N."/>
        </authorList>
    </citation>
    <scope>NUCLEOTIDE SEQUENCE [LARGE SCALE GENOMIC DNA]</scope>
    <source>
        <strain evidence="2 3">A1</strain>
    </source>
</reference>
<evidence type="ECO:0000313" key="2">
    <source>
        <dbReference type="EMBL" id="PKC56667.1"/>
    </source>
</evidence>
<evidence type="ECO:0000256" key="1">
    <source>
        <dbReference type="SAM" id="MobiDB-lite"/>
    </source>
</evidence>
<dbReference type="EMBL" id="LLXH01002069">
    <property type="protein sequence ID" value="PKC56667.1"/>
    <property type="molecule type" value="Genomic_DNA"/>
</dbReference>
<feature type="non-terminal residue" evidence="2">
    <location>
        <position position="363"/>
    </location>
</feature>